<feature type="domain" description="Blue (type 1) copper" evidence="6">
    <location>
        <begin position="77"/>
        <end position="203"/>
    </location>
</feature>
<dbReference type="Gene3D" id="2.60.40.420">
    <property type="entry name" value="Cupredoxins - blue copper proteins"/>
    <property type="match status" value="1"/>
</dbReference>
<dbReference type="NCBIfam" id="TIGR02695">
    <property type="entry name" value="azurin"/>
    <property type="match status" value="1"/>
</dbReference>
<evidence type="ECO:0000256" key="2">
    <source>
        <dbReference type="ARBA" id="ARBA00022723"/>
    </source>
</evidence>
<keyword evidence="8" id="KW-1185">Reference proteome</keyword>
<evidence type="ECO:0000256" key="5">
    <source>
        <dbReference type="SAM" id="MobiDB-lite"/>
    </source>
</evidence>
<dbReference type="PANTHER" id="PTHR38439:SF2">
    <property type="entry name" value="OUTER MEMBRANE PROTEIN H.8"/>
    <property type="match status" value="1"/>
</dbReference>
<dbReference type="Proteomes" id="UP000824755">
    <property type="component" value="Chromosome"/>
</dbReference>
<keyword evidence="4" id="KW-0186">Copper</keyword>
<reference evidence="7 8" key="1">
    <citation type="submission" date="2021-08" db="EMBL/GenBank/DDBJ databases">
        <title>Lysobacter sp. strain CJ11 Genome sequencing and assembly.</title>
        <authorList>
            <person name="Kim I."/>
        </authorList>
    </citation>
    <scope>NUCLEOTIDE SEQUENCE [LARGE SCALE GENOMIC DNA]</scope>
    <source>
        <strain evidence="7 8">CJ11</strain>
    </source>
</reference>
<dbReference type="SUPFAM" id="SSF49503">
    <property type="entry name" value="Cupredoxins"/>
    <property type="match status" value="1"/>
</dbReference>
<gene>
    <name evidence="7" type="primary">azu</name>
    <name evidence="7" type="ORF">H8L67_06115</name>
</gene>
<keyword evidence="1" id="KW-0813">Transport</keyword>
<accession>A0ABX8WQ02</accession>
<evidence type="ECO:0000259" key="6">
    <source>
        <dbReference type="Pfam" id="PF00127"/>
    </source>
</evidence>
<dbReference type="InterPro" id="IPR050845">
    <property type="entry name" value="Cu-binding_ET"/>
</dbReference>
<dbReference type="Pfam" id="PF00127">
    <property type="entry name" value="Copper-bind"/>
    <property type="match status" value="1"/>
</dbReference>
<keyword evidence="2" id="KW-0479">Metal-binding</keyword>
<evidence type="ECO:0000256" key="3">
    <source>
        <dbReference type="ARBA" id="ARBA00022982"/>
    </source>
</evidence>
<dbReference type="InterPro" id="IPR000923">
    <property type="entry name" value="BlueCu_1"/>
</dbReference>
<sequence length="208" mass="21184">MAAVLCAALVVGCQRENRVVDAGAHAAETSGGGSSNASANVNMPPENPPDDVAPEAGESAAVEAAPIAAGPAVDPARCETDISAGDTLAFDKSSIDIPTGCDSFTLTLHHTGSYPVTVMGHNLVITKMADIDAVAKNSLGAGPYRQYVEPSDKRVITRSKVIGGGKTVELKIDVAKLRAAGGGFGYFCSFPGHAHGMRGQINLVQPAA</sequence>
<organism evidence="7 8">
    <name type="scientific">Lysobacter soyae</name>
    <dbReference type="NCBI Taxonomy" id="2764185"/>
    <lineage>
        <taxon>Bacteria</taxon>
        <taxon>Pseudomonadati</taxon>
        <taxon>Pseudomonadota</taxon>
        <taxon>Gammaproteobacteria</taxon>
        <taxon>Lysobacterales</taxon>
        <taxon>Lysobacteraceae</taxon>
        <taxon>Lysobacter</taxon>
    </lineage>
</organism>
<evidence type="ECO:0000313" key="7">
    <source>
        <dbReference type="EMBL" id="QYR52194.1"/>
    </source>
</evidence>
<evidence type="ECO:0000256" key="1">
    <source>
        <dbReference type="ARBA" id="ARBA00022448"/>
    </source>
</evidence>
<keyword evidence="3" id="KW-0249">Electron transport</keyword>
<evidence type="ECO:0000256" key="4">
    <source>
        <dbReference type="ARBA" id="ARBA00023008"/>
    </source>
</evidence>
<dbReference type="PANTHER" id="PTHR38439">
    <property type="entry name" value="AURACYANIN-B"/>
    <property type="match status" value="1"/>
</dbReference>
<name>A0ABX8WQ02_9GAMM</name>
<feature type="region of interest" description="Disordered" evidence="5">
    <location>
        <begin position="25"/>
        <end position="54"/>
    </location>
</feature>
<evidence type="ECO:0000313" key="8">
    <source>
        <dbReference type="Proteomes" id="UP000824755"/>
    </source>
</evidence>
<protein>
    <submittedName>
        <fullName evidence="7">Azurin</fullName>
    </submittedName>
</protein>
<dbReference type="InterPro" id="IPR014068">
    <property type="entry name" value="Azurin"/>
</dbReference>
<dbReference type="EMBL" id="CP080544">
    <property type="protein sequence ID" value="QYR52194.1"/>
    <property type="molecule type" value="Genomic_DNA"/>
</dbReference>
<proteinExistence type="predicted"/>
<dbReference type="InterPro" id="IPR008972">
    <property type="entry name" value="Cupredoxin"/>
</dbReference>
<dbReference type="RefSeq" id="WP_220378981.1">
    <property type="nucleotide sequence ID" value="NZ_CP080544.1"/>
</dbReference>